<dbReference type="CDD" id="cd04301">
    <property type="entry name" value="NAT_SF"/>
    <property type="match status" value="1"/>
</dbReference>
<dbReference type="Gene3D" id="3.40.630.30">
    <property type="match status" value="1"/>
</dbReference>
<name>A0A928VN88_9CYAN</name>
<dbReference type="RefSeq" id="WP_264326482.1">
    <property type="nucleotide sequence ID" value="NZ_JADEXQ010000071.1"/>
</dbReference>
<reference evidence="2" key="1">
    <citation type="submission" date="2020-10" db="EMBL/GenBank/DDBJ databases">
        <authorList>
            <person name="Castelo-Branco R."/>
            <person name="Eusebio N."/>
            <person name="Adriana R."/>
            <person name="Vieira A."/>
            <person name="Brugerolle De Fraissinette N."/>
            <person name="Rezende De Castro R."/>
            <person name="Schneider M.P."/>
            <person name="Vasconcelos V."/>
            <person name="Leao P.N."/>
        </authorList>
    </citation>
    <scope>NUCLEOTIDE SEQUENCE</scope>
    <source>
        <strain evidence="2">LEGE 11480</strain>
    </source>
</reference>
<protein>
    <submittedName>
        <fullName evidence="2">GNAT family N-acetyltransferase</fullName>
    </submittedName>
</protein>
<dbReference type="PANTHER" id="PTHR47443">
    <property type="entry name" value="ACYL-COA N-ACYLTRANSFERASES (NAT) SUPERFAMILY PROTEIN"/>
    <property type="match status" value="1"/>
</dbReference>
<dbReference type="AlphaFoldDB" id="A0A928VN88"/>
<dbReference type="PROSITE" id="PS51186">
    <property type="entry name" value="GNAT"/>
    <property type="match status" value="1"/>
</dbReference>
<comment type="caution">
    <text evidence="2">The sequence shown here is derived from an EMBL/GenBank/DDBJ whole genome shotgun (WGS) entry which is preliminary data.</text>
</comment>
<accession>A0A928VN88</accession>
<organism evidence="2 3">
    <name type="scientific">Romeriopsis navalis LEGE 11480</name>
    <dbReference type="NCBI Taxonomy" id="2777977"/>
    <lineage>
        <taxon>Bacteria</taxon>
        <taxon>Bacillati</taxon>
        <taxon>Cyanobacteriota</taxon>
        <taxon>Cyanophyceae</taxon>
        <taxon>Leptolyngbyales</taxon>
        <taxon>Leptolyngbyaceae</taxon>
        <taxon>Romeriopsis</taxon>
        <taxon>Romeriopsis navalis</taxon>
    </lineage>
</organism>
<dbReference type="InterPro" id="IPR000182">
    <property type="entry name" value="GNAT_dom"/>
</dbReference>
<keyword evidence="3" id="KW-1185">Reference proteome</keyword>
<dbReference type="EMBL" id="JADEXQ010000071">
    <property type="protein sequence ID" value="MBE9031656.1"/>
    <property type="molecule type" value="Genomic_DNA"/>
</dbReference>
<dbReference type="GO" id="GO:0016747">
    <property type="term" value="F:acyltransferase activity, transferring groups other than amino-acyl groups"/>
    <property type="evidence" value="ECO:0007669"/>
    <property type="project" value="InterPro"/>
</dbReference>
<dbReference type="Pfam" id="PF00583">
    <property type="entry name" value="Acetyltransf_1"/>
    <property type="match status" value="1"/>
</dbReference>
<dbReference type="Proteomes" id="UP000625316">
    <property type="component" value="Unassembled WGS sequence"/>
</dbReference>
<dbReference type="PANTHER" id="PTHR47443:SF3">
    <property type="entry name" value="GCN5-RELATED N-ACETYLTRANSFERASE 4, CHLOROPLASTIC"/>
    <property type="match status" value="1"/>
</dbReference>
<sequence length="200" mass="22539">METALDNMSLDNRAPRLPAAVVEIRPATRADLGVLAVLLVQEFQLYPVGHKWLIPVVSLGIQWDMQQRLSATRYVCLVAVNATQEIVGTVEVGYRAAPPWQLDQTPYAYLSNLAVRSQMRQQGIAKQLIAASERSVQRWHGQDIYLHVIAHNYAARQLYLQAGYAIHQVSHEWMTWLGASPRLFLHKRLSATAGKSEAER</sequence>
<evidence type="ECO:0000313" key="2">
    <source>
        <dbReference type="EMBL" id="MBE9031656.1"/>
    </source>
</evidence>
<evidence type="ECO:0000259" key="1">
    <source>
        <dbReference type="PROSITE" id="PS51186"/>
    </source>
</evidence>
<gene>
    <name evidence="2" type="ORF">IQ266_18140</name>
</gene>
<dbReference type="SUPFAM" id="SSF55729">
    <property type="entry name" value="Acyl-CoA N-acyltransferases (Nat)"/>
    <property type="match status" value="1"/>
</dbReference>
<feature type="domain" description="N-acetyltransferase" evidence="1">
    <location>
        <begin position="22"/>
        <end position="190"/>
    </location>
</feature>
<proteinExistence type="predicted"/>
<dbReference type="InterPro" id="IPR016181">
    <property type="entry name" value="Acyl_CoA_acyltransferase"/>
</dbReference>
<evidence type="ECO:0000313" key="3">
    <source>
        <dbReference type="Proteomes" id="UP000625316"/>
    </source>
</evidence>